<dbReference type="GO" id="GO:0071031">
    <property type="term" value="P:nuclear mRNA surveillance of mRNA 3'-end processing"/>
    <property type="evidence" value="ECO:0007669"/>
    <property type="project" value="TreeGrafter"/>
</dbReference>
<feature type="compositionally biased region" description="Pro residues" evidence="4">
    <location>
        <begin position="155"/>
        <end position="164"/>
    </location>
</feature>
<dbReference type="GO" id="GO:0071036">
    <property type="term" value="P:nuclear polyadenylation-dependent snoRNA catabolic process"/>
    <property type="evidence" value="ECO:0007669"/>
    <property type="project" value="TreeGrafter"/>
</dbReference>
<evidence type="ECO:0000313" key="6">
    <source>
        <dbReference type="Proteomes" id="UP001172101"/>
    </source>
</evidence>
<evidence type="ECO:0000256" key="3">
    <source>
        <dbReference type="ARBA" id="ARBA00023242"/>
    </source>
</evidence>
<feature type="compositionally biased region" description="Basic residues" evidence="4">
    <location>
        <begin position="302"/>
        <end position="316"/>
    </location>
</feature>
<dbReference type="GO" id="GO:0031499">
    <property type="term" value="C:TRAMP complex"/>
    <property type="evidence" value="ECO:0007669"/>
    <property type="project" value="TreeGrafter"/>
</dbReference>
<feature type="compositionally biased region" description="Basic and acidic residues" evidence="4">
    <location>
        <begin position="489"/>
        <end position="503"/>
    </location>
</feature>
<dbReference type="GeneID" id="85328013"/>
<evidence type="ECO:0000256" key="2">
    <source>
        <dbReference type="ARBA" id="ARBA00022737"/>
    </source>
</evidence>
<feature type="compositionally biased region" description="Low complexity" evidence="4">
    <location>
        <begin position="475"/>
        <end position="488"/>
    </location>
</feature>
<feature type="region of interest" description="Disordered" evidence="4">
    <location>
        <begin position="79"/>
        <end position="227"/>
    </location>
</feature>
<sequence length="921" mass="101417">MLSRPAFNIRRLIPHQRRPSDAAEVIDEDSSFFYHDDEIDGAFKGASRIKSWRPPRGFRRGSKPSIDLRRTEDIHRVVCIPPMPDTPQSSTSSLCSCEHGTDHVSPRSSPPRRPGGNRSPQRSPLLCPEQLEHPQRTRGRSPPVSPRNFRDNAPLSPPATPSPVPRNHDDFALDPVGPLPGSVSVSVSPTLESDNEPPSPRLMAAEGQPPPAKSARRGSRVYSEDAQKLMSQADEAFKLGHTLAEARLPSPVLAKFPKLEPPAHPVRRKSQRSSQSSVKSPTKSPLKSPLLPTPTRLPSAARTKRTKSKKSKRRPRAPPTRQSSMWTLTESAKDLFTIRIFHRLEADEMLPESTLRKIRMSRACQSQYGKSIEAGETIVETGTATTPVESSHVEDSEAVTTDVPAALGEPEVLVSRQGGIDRDASTTPRPEQQQWQSQTQPQQQQHQQQQRQSQSQLQIQTQQQPQSYEYRKEQSQGQDQGQGQGQVEQFEHESQDVLSHQHQEQASQQARQEQDEDEQQQQQQQQQQSQQDWSVASDEDDEDAAAALPIMMITPDKPPPAKAKSTAASSPPMKMHRRLPSRQLPPLPTIPEVIATGPENAVLSPTSVPPPPWGSTSKINKDDFVFYSSTPFTFNMPTFRHGDIRLAKADMPMGKLAVDDTLDWTAFQMAILGGANDFFSEPTDYSRPSDAELDERDDLVGWFAGFGFESPGGLLLEAAVAAAAAATSESRTPKLTPHSGRDDSPSSTPNSSPRSHPGGGRSPGMLAVRRVDPPPSSHDGPDGEHFGPERLGDSIASRFSLSQEHHHQPQHRRAMSDGTNANTNPVAAAVGNGVWRDRDHRPPPSSRRHVGLAIDSSRRPSVDSMQSLPQSPMLDLVVSKDVDGNEYVVPMGFNLGHDLGDFLKWEAEHVFAAGYYGPDES</sequence>
<dbReference type="PANTHER" id="PTHR46543">
    <property type="entry name" value="ZINC FINGER CCHC DOMAIN-CONTAINING PROTEIN 7"/>
    <property type="match status" value="1"/>
</dbReference>
<dbReference type="GO" id="GO:0071038">
    <property type="term" value="P:TRAMP-dependent tRNA surveillance pathway"/>
    <property type="evidence" value="ECO:0007669"/>
    <property type="project" value="TreeGrafter"/>
</dbReference>
<dbReference type="GO" id="GO:0071037">
    <property type="term" value="P:nuclear polyadenylation-dependent snRNA catabolic process"/>
    <property type="evidence" value="ECO:0007669"/>
    <property type="project" value="TreeGrafter"/>
</dbReference>
<name>A0AA40EB01_9PEZI</name>
<feature type="compositionally biased region" description="Low complexity" evidence="4">
    <location>
        <begin position="745"/>
        <end position="756"/>
    </location>
</feature>
<evidence type="ECO:0000313" key="5">
    <source>
        <dbReference type="EMBL" id="KAK0734944.1"/>
    </source>
</evidence>
<comment type="subcellular location">
    <subcellularLocation>
        <location evidence="1">Nucleus</location>
    </subcellularLocation>
</comment>
<feature type="compositionally biased region" description="Low complexity" evidence="4">
    <location>
        <begin position="432"/>
        <end position="467"/>
    </location>
</feature>
<feature type="compositionally biased region" description="Basic and acidic residues" evidence="4">
    <location>
        <begin position="779"/>
        <end position="792"/>
    </location>
</feature>
<keyword evidence="3" id="KW-0539">Nucleus</keyword>
<gene>
    <name evidence="5" type="ORF">B0T26DRAFT_746787</name>
</gene>
<dbReference type="PANTHER" id="PTHR46543:SF2">
    <property type="entry name" value="AGAP013096-PA"/>
    <property type="match status" value="1"/>
</dbReference>
<dbReference type="GO" id="GO:0003723">
    <property type="term" value="F:RNA binding"/>
    <property type="evidence" value="ECO:0007669"/>
    <property type="project" value="TreeGrafter"/>
</dbReference>
<dbReference type="GO" id="GO:0071039">
    <property type="term" value="P:nuclear polyadenylation-dependent CUT catabolic process"/>
    <property type="evidence" value="ECO:0007669"/>
    <property type="project" value="TreeGrafter"/>
</dbReference>
<keyword evidence="2" id="KW-0677">Repeat</keyword>
<feature type="region of interest" description="Disordered" evidence="4">
    <location>
        <begin position="250"/>
        <end position="328"/>
    </location>
</feature>
<dbReference type="AlphaFoldDB" id="A0AA40EB01"/>
<dbReference type="InterPro" id="IPR051644">
    <property type="entry name" value="TRAMP_AT-DNA-binding"/>
</dbReference>
<comment type="caution">
    <text evidence="5">The sequence shown here is derived from an EMBL/GenBank/DDBJ whole genome shotgun (WGS) entry which is preliminary data.</text>
</comment>
<dbReference type="GO" id="GO:0071035">
    <property type="term" value="P:nuclear polyadenylation-dependent rRNA catabolic process"/>
    <property type="evidence" value="ECO:0007669"/>
    <property type="project" value="TreeGrafter"/>
</dbReference>
<feature type="region of interest" description="Disordered" evidence="4">
    <location>
        <begin position="382"/>
        <end position="586"/>
    </location>
</feature>
<proteinExistence type="predicted"/>
<feature type="compositionally biased region" description="Low complexity" evidence="4">
    <location>
        <begin position="175"/>
        <end position="189"/>
    </location>
</feature>
<keyword evidence="6" id="KW-1185">Reference proteome</keyword>
<accession>A0AA40EB01</accession>
<feature type="compositionally biased region" description="Low complexity" evidence="4">
    <location>
        <begin position="272"/>
        <end position="301"/>
    </location>
</feature>
<organism evidence="5 6">
    <name type="scientific">Lasiosphaeria miniovina</name>
    <dbReference type="NCBI Taxonomy" id="1954250"/>
    <lineage>
        <taxon>Eukaryota</taxon>
        <taxon>Fungi</taxon>
        <taxon>Dikarya</taxon>
        <taxon>Ascomycota</taxon>
        <taxon>Pezizomycotina</taxon>
        <taxon>Sordariomycetes</taxon>
        <taxon>Sordariomycetidae</taxon>
        <taxon>Sordariales</taxon>
        <taxon>Lasiosphaeriaceae</taxon>
        <taxon>Lasiosphaeria</taxon>
    </lineage>
</organism>
<feature type="compositionally biased region" description="Low complexity" evidence="4">
    <location>
        <begin position="818"/>
        <end position="834"/>
    </location>
</feature>
<protein>
    <submittedName>
        <fullName evidence="5">Uncharacterized protein</fullName>
    </submittedName>
</protein>
<reference evidence="5" key="1">
    <citation type="submission" date="2023-06" db="EMBL/GenBank/DDBJ databases">
        <title>Genome-scale phylogeny and comparative genomics of the fungal order Sordariales.</title>
        <authorList>
            <consortium name="Lawrence Berkeley National Laboratory"/>
            <person name="Hensen N."/>
            <person name="Bonometti L."/>
            <person name="Westerberg I."/>
            <person name="Brannstrom I.O."/>
            <person name="Guillou S."/>
            <person name="Cros-Aarteil S."/>
            <person name="Calhoun S."/>
            <person name="Haridas S."/>
            <person name="Kuo A."/>
            <person name="Mondo S."/>
            <person name="Pangilinan J."/>
            <person name="Riley R."/>
            <person name="LaButti K."/>
            <person name="Andreopoulos B."/>
            <person name="Lipzen A."/>
            <person name="Chen C."/>
            <person name="Yanf M."/>
            <person name="Daum C."/>
            <person name="Ng V."/>
            <person name="Clum A."/>
            <person name="Steindorff A."/>
            <person name="Ohm R."/>
            <person name="Martin F."/>
            <person name="Silar P."/>
            <person name="Natvig D."/>
            <person name="Lalanne C."/>
            <person name="Gautier V."/>
            <person name="Ament-velasquez S.L."/>
            <person name="Kruys A."/>
            <person name="Hutchinson M.I."/>
            <person name="Powell A.J."/>
            <person name="Barry K."/>
            <person name="Miller A.N."/>
            <person name="Grigoriev I.V."/>
            <person name="Debuchy R."/>
            <person name="Gladieux P."/>
            <person name="Thoren M.H."/>
            <person name="Johannesson H."/>
        </authorList>
    </citation>
    <scope>NUCLEOTIDE SEQUENCE</scope>
    <source>
        <strain evidence="5">SMH2392-1A</strain>
    </source>
</reference>
<feature type="compositionally biased region" description="Low complexity" evidence="4">
    <location>
        <begin position="562"/>
        <end position="572"/>
    </location>
</feature>
<dbReference type="EMBL" id="JAUIRO010000001">
    <property type="protein sequence ID" value="KAK0734944.1"/>
    <property type="molecule type" value="Genomic_DNA"/>
</dbReference>
<dbReference type="RefSeq" id="XP_060303821.1">
    <property type="nucleotide sequence ID" value="XM_060444743.1"/>
</dbReference>
<evidence type="ECO:0000256" key="1">
    <source>
        <dbReference type="ARBA" id="ARBA00004123"/>
    </source>
</evidence>
<feature type="compositionally biased region" description="Low complexity" evidence="4">
    <location>
        <begin position="520"/>
        <end position="531"/>
    </location>
</feature>
<feature type="region of interest" description="Disordered" evidence="4">
    <location>
        <begin position="727"/>
        <end position="868"/>
    </location>
</feature>
<feature type="compositionally biased region" description="Polar residues" evidence="4">
    <location>
        <begin position="86"/>
        <end position="95"/>
    </location>
</feature>
<feature type="compositionally biased region" description="Low complexity" evidence="4">
    <location>
        <begin position="114"/>
        <end position="124"/>
    </location>
</feature>
<dbReference type="Proteomes" id="UP001172101">
    <property type="component" value="Unassembled WGS sequence"/>
</dbReference>
<evidence type="ECO:0000256" key="4">
    <source>
        <dbReference type="SAM" id="MobiDB-lite"/>
    </source>
</evidence>